<dbReference type="SUPFAM" id="SSF46626">
    <property type="entry name" value="Cytochrome c"/>
    <property type="match status" value="1"/>
</dbReference>
<dbReference type="Proteomes" id="UP000269774">
    <property type="component" value="Unassembled WGS sequence"/>
</dbReference>
<comment type="caution">
    <text evidence="11">The sequence shown here is derived from an EMBL/GenBank/DDBJ whole genome shotgun (WGS) entry which is preliminary data.</text>
</comment>
<accession>A0A3M2HP56</accession>
<gene>
    <name evidence="11" type="ORF">EA797_19595</name>
</gene>
<feature type="signal peptide" evidence="10">
    <location>
        <begin position="1"/>
        <end position="19"/>
    </location>
</feature>
<evidence type="ECO:0000256" key="8">
    <source>
        <dbReference type="PIRSR" id="PIRSR602326-1"/>
    </source>
</evidence>
<keyword evidence="6 8" id="KW-0408">Iron</keyword>
<evidence type="ECO:0000256" key="4">
    <source>
        <dbReference type="ARBA" id="ARBA00022723"/>
    </source>
</evidence>
<evidence type="ECO:0000313" key="12">
    <source>
        <dbReference type="Proteomes" id="UP000269774"/>
    </source>
</evidence>
<dbReference type="GO" id="GO:0009055">
    <property type="term" value="F:electron transfer activity"/>
    <property type="evidence" value="ECO:0007669"/>
    <property type="project" value="InterPro"/>
</dbReference>
<comment type="subcellular location">
    <subcellularLocation>
        <location evidence="1">Membrane</location>
    </subcellularLocation>
</comment>
<evidence type="ECO:0000256" key="5">
    <source>
        <dbReference type="ARBA" id="ARBA00022989"/>
    </source>
</evidence>
<evidence type="ECO:0000256" key="3">
    <source>
        <dbReference type="ARBA" id="ARBA00022692"/>
    </source>
</evidence>
<feature type="chain" id="PRO_5017956227" evidence="10">
    <location>
        <begin position="20"/>
        <end position="269"/>
    </location>
</feature>
<sequence length="269" mass="29969">MKKQFAALILALVPAFGFAAGGGVHLDKVDIDLTDKVALQDGLKTFANYCMGCHSAQYQRYERVATDLGIPEEVMLDNIVFSDAKIGDHMKIGMKPDDAKGWFGAAPPDLTLVARVRGNDWLYSYMRSFYEDPTRPYGVNNTVFPNVGMPHVLAPLQGRQVLPSKLPEGESVACKQVQVVEDGRKQFDPLTGTPITHEDCSVMTVVAGTGELSEAEYDEKIKNLVTFLAYSANPVKLESQRIGTYVLLFLAFFFVFAYLLKREYWKDVH</sequence>
<reference evidence="11 12" key="1">
    <citation type="submission" date="2018-10" db="EMBL/GenBank/DDBJ databases">
        <title>Pseudomonas zhaodongensis NEAU-ST5-21(T) genome.</title>
        <authorList>
            <person name="Peng J."/>
            <person name="Liu Z.-P."/>
        </authorList>
    </citation>
    <scope>NUCLEOTIDE SEQUENCE [LARGE SCALE GENOMIC DNA]</scope>
    <source>
        <strain evidence="11 12">NEAU-ST5-21</strain>
    </source>
</reference>
<evidence type="ECO:0000313" key="11">
    <source>
        <dbReference type="EMBL" id="RMH88027.1"/>
    </source>
</evidence>
<name>A0A3M2HP56_9GAMM</name>
<feature type="transmembrane region" description="Helical" evidence="9">
    <location>
        <begin position="242"/>
        <end position="260"/>
    </location>
</feature>
<feature type="binding site" description="covalent" evidence="8">
    <location>
        <position position="54"/>
    </location>
    <ligand>
        <name>heme c</name>
        <dbReference type="ChEBI" id="CHEBI:61717"/>
    </ligand>
</feature>
<keyword evidence="7 9" id="KW-0472">Membrane</keyword>
<dbReference type="GO" id="GO:0020037">
    <property type="term" value="F:heme binding"/>
    <property type="evidence" value="ECO:0007669"/>
    <property type="project" value="InterPro"/>
</dbReference>
<feature type="binding site" description="covalent" evidence="8">
    <location>
        <position position="53"/>
    </location>
    <ligand>
        <name>heme c</name>
        <dbReference type="ChEBI" id="CHEBI:61717"/>
    </ligand>
</feature>
<keyword evidence="10" id="KW-0732">Signal</keyword>
<evidence type="ECO:0000256" key="6">
    <source>
        <dbReference type="ARBA" id="ARBA00023004"/>
    </source>
</evidence>
<dbReference type="PANTHER" id="PTHR10266:SF3">
    <property type="entry name" value="CYTOCHROME C1, HEME PROTEIN, MITOCHONDRIAL"/>
    <property type="match status" value="1"/>
</dbReference>
<evidence type="ECO:0000256" key="1">
    <source>
        <dbReference type="ARBA" id="ARBA00004370"/>
    </source>
</evidence>
<dbReference type="OrthoDB" id="9798864at2"/>
<dbReference type="RefSeq" id="WP_122168323.1">
    <property type="nucleotide sequence ID" value="NZ_CP180504.1"/>
</dbReference>
<keyword evidence="12" id="KW-1185">Reference proteome</keyword>
<organism evidence="11 12">
    <name type="scientific">Stutzerimonas zhaodongensis</name>
    <dbReference type="NCBI Taxonomy" id="1176257"/>
    <lineage>
        <taxon>Bacteria</taxon>
        <taxon>Pseudomonadati</taxon>
        <taxon>Pseudomonadota</taxon>
        <taxon>Gammaproteobacteria</taxon>
        <taxon>Pseudomonadales</taxon>
        <taxon>Pseudomonadaceae</taxon>
        <taxon>Stutzerimonas</taxon>
    </lineage>
</organism>
<dbReference type="EMBL" id="RFFM01000007">
    <property type="protein sequence ID" value="RMH88027.1"/>
    <property type="molecule type" value="Genomic_DNA"/>
</dbReference>
<keyword evidence="4 8" id="KW-0479">Metal-binding</keyword>
<dbReference type="Pfam" id="PF02167">
    <property type="entry name" value="Cytochrom_C1"/>
    <property type="match status" value="2"/>
</dbReference>
<keyword evidence="2 8" id="KW-0349">Heme</keyword>
<dbReference type="InterPro" id="IPR002326">
    <property type="entry name" value="Cyt_c1"/>
</dbReference>
<proteinExistence type="predicted"/>
<feature type="binding site" description="covalent" evidence="8">
    <location>
        <position position="50"/>
    </location>
    <ligand>
        <name>heme c</name>
        <dbReference type="ChEBI" id="CHEBI:61717"/>
    </ligand>
</feature>
<comment type="cofactor">
    <cofactor evidence="8">
        <name>heme c</name>
        <dbReference type="ChEBI" id="CHEBI:61717"/>
    </cofactor>
    <text evidence="8">Binds 1 heme c group covalently per subunit.</text>
</comment>
<dbReference type="InterPro" id="IPR036909">
    <property type="entry name" value="Cyt_c-like_dom_sf"/>
</dbReference>
<keyword evidence="3 9" id="KW-0812">Transmembrane</keyword>
<dbReference type="AlphaFoldDB" id="A0A3M2HP56"/>
<evidence type="ECO:0000256" key="9">
    <source>
        <dbReference type="SAM" id="Phobius"/>
    </source>
</evidence>
<dbReference type="PANTHER" id="PTHR10266">
    <property type="entry name" value="CYTOCHROME C1"/>
    <property type="match status" value="1"/>
</dbReference>
<evidence type="ECO:0000256" key="2">
    <source>
        <dbReference type="ARBA" id="ARBA00022617"/>
    </source>
</evidence>
<dbReference type="GO" id="GO:0016020">
    <property type="term" value="C:membrane"/>
    <property type="evidence" value="ECO:0007669"/>
    <property type="project" value="UniProtKB-SubCell"/>
</dbReference>
<protein>
    <submittedName>
        <fullName evidence="11">Cytochrome c1</fullName>
    </submittedName>
</protein>
<keyword evidence="5 9" id="KW-1133">Transmembrane helix</keyword>
<dbReference type="GO" id="GO:0046872">
    <property type="term" value="F:metal ion binding"/>
    <property type="evidence" value="ECO:0007669"/>
    <property type="project" value="UniProtKB-KW"/>
</dbReference>
<dbReference type="Gene3D" id="1.10.760.10">
    <property type="entry name" value="Cytochrome c-like domain"/>
    <property type="match status" value="1"/>
</dbReference>
<evidence type="ECO:0000256" key="7">
    <source>
        <dbReference type="ARBA" id="ARBA00023136"/>
    </source>
</evidence>
<evidence type="ECO:0000256" key="10">
    <source>
        <dbReference type="SAM" id="SignalP"/>
    </source>
</evidence>